<accession>A0A0N5D3N6</accession>
<keyword evidence="2 5" id="KW-0812">Transmembrane</keyword>
<evidence type="ECO:0000259" key="6">
    <source>
        <dbReference type="PROSITE" id="PS50262"/>
    </source>
</evidence>
<comment type="subcellular location">
    <subcellularLocation>
        <location evidence="1">Membrane</location>
    </subcellularLocation>
</comment>
<sequence length="271" mass="31111">MPSVFDVNYVKDNYVYDAITNFLCVHWAIPLDLLVLYIAFSKRNDNSATWFSTAGMILCNLIGTICLCSIYLLYLISWLWIIPMTILFCSVWRQIAQQALVTMQMCILIVAVDRFLTIKCNYHLSRKMIVIAYVLLYTYTEILSILAIVLFGHISDDDICGPTLSFPYSFAQYQRDIALTAIILALIIYVLILHHIRANNTEVPKWLWIIINGLTCTGFSSTPMVTLIFIKQCREEIRHLLRRILFSNHVADEASMPSAPGRSTTHGNWIR</sequence>
<dbReference type="SUPFAM" id="SSF81321">
    <property type="entry name" value="Family A G protein-coupled receptor-like"/>
    <property type="match status" value="1"/>
</dbReference>
<evidence type="ECO:0000256" key="5">
    <source>
        <dbReference type="SAM" id="Phobius"/>
    </source>
</evidence>
<evidence type="ECO:0000256" key="4">
    <source>
        <dbReference type="ARBA" id="ARBA00023136"/>
    </source>
</evidence>
<feature type="transmembrane region" description="Helical" evidence="5">
    <location>
        <begin position="95"/>
        <end position="116"/>
    </location>
</feature>
<dbReference type="EMBL" id="UYYF01004519">
    <property type="protein sequence ID" value="VDN05006.1"/>
    <property type="molecule type" value="Genomic_DNA"/>
</dbReference>
<gene>
    <name evidence="7" type="ORF">TCLT_LOCUS7539</name>
</gene>
<dbReference type="OrthoDB" id="5870934at2759"/>
<dbReference type="GO" id="GO:0016020">
    <property type="term" value="C:membrane"/>
    <property type="evidence" value="ECO:0007669"/>
    <property type="project" value="UniProtKB-SubCell"/>
</dbReference>
<dbReference type="InterPro" id="IPR017452">
    <property type="entry name" value="GPCR_Rhodpsn_7TM"/>
</dbReference>
<feature type="transmembrane region" description="Helical" evidence="5">
    <location>
        <begin position="128"/>
        <end position="154"/>
    </location>
</feature>
<proteinExistence type="predicted"/>
<feature type="domain" description="G-protein coupled receptors family 1 profile" evidence="6">
    <location>
        <begin position="31"/>
        <end position="197"/>
    </location>
</feature>
<keyword evidence="8" id="KW-1185">Reference proteome</keyword>
<reference evidence="7 8" key="2">
    <citation type="submission" date="2018-11" db="EMBL/GenBank/DDBJ databases">
        <authorList>
            <consortium name="Pathogen Informatics"/>
        </authorList>
    </citation>
    <scope>NUCLEOTIDE SEQUENCE [LARGE SCALE GENOMIC DNA]</scope>
</reference>
<keyword evidence="4 5" id="KW-0472">Membrane</keyword>
<evidence type="ECO:0000313" key="7">
    <source>
        <dbReference type="EMBL" id="VDN05006.1"/>
    </source>
</evidence>
<evidence type="ECO:0000256" key="2">
    <source>
        <dbReference type="ARBA" id="ARBA00022692"/>
    </source>
</evidence>
<feature type="transmembrane region" description="Helical" evidence="5">
    <location>
        <begin position="61"/>
        <end position="83"/>
    </location>
</feature>
<dbReference type="AlphaFoldDB" id="A0A0N5D3N6"/>
<feature type="transmembrane region" description="Helical" evidence="5">
    <location>
        <begin position="20"/>
        <end position="40"/>
    </location>
</feature>
<feature type="transmembrane region" description="Helical" evidence="5">
    <location>
        <begin position="206"/>
        <end position="230"/>
    </location>
</feature>
<reference evidence="9" key="1">
    <citation type="submission" date="2017-02" db="UniProtKB">
        <authorList>
            <consortium name="WormBaseParasite"/>
        </authorList>
    </citation>
    <scope>IDENTIFICATION</scope>
</reference>
<feature type="transmembrane region" description="Helical" evidence="5">
    <location>
        <begin position="177"/>
        <end position="194"/>
    </location>
</feature>
<evidence type="ECO:0000313" key="9">
    <source>
        <dbReference type="WBParaSite" id="TCLT_0000755001-mRNA-1"/>
    </source>
</evidence>
<evidence type="ECO:0000313" key="8">
    <source>
        <dbReference type="Proteomes" id="UP000276776"/>
    </source>
</evidence>
<evidence type="ECO:0000256" key="1">
    <source>
        <dbReference type="ARBA" id="ARBA00004370"/>
    </source>
</evidence>
<protein>
    <submittedName>
        <fullName evidence="9">G_PROTEIN_RECEP_F1_2 domain-containing protein</fullName>
    </submittedName>
</protein>
<dbReference type="PROSITE" id="PS50262">
    <property type="entry name" value="G_PROTEIN_RECEP_F1_2"/>
    <property type="match status" value="1"/>
</dbReference>
<dbReference type="WBParaSite" id="TCLT_0000755001-mRNA-1">
    <property type="protein sequence ID" value="TCLT_0000755001-mRNA-1"/>
    <property type="gene ID" value="TCLT_0000755001"/>
</dbReference>
<keyword evidence="3 5" id="KW-1133">Transmembrane helix</keyword>
<evidence type="ECO:0000256" key="3">
    <source>
        <dbReference type="ARBA" id="ARBA00022989"/>
    </source>
</evidence>
<name>A0A0N5D3N6_THECL</name>
<dbReference type="Proteomes" id="UP000276776">
    <property type="component" value="Unassembled WGS sequence"/>
</dbReference>
<organism evidence="9">
    <name type="scientific">Thelazia callipaeda</name>
    <name type="common">Oriental eyeworm</name>
    <name type="synonym">Parasitic nematode</name>
    <dbReference type="NCBI Taxonomy" id="103827"/>
    <lineage>
        <taxon>Eukaryota</taxon>
        <taxon>Metazoa</taxon>
        <taxon>Ecdysozoa</taxon>
        <taxon>Nematoda</taxon>
        <taxon>Chromadorea</taxon>
        <taxon>Rhabditida</taxon>
        <taxon>Spirurina</taxon>
        <taxon>Spiruromorpha</taxon>
        <taxon>Thelazioidea</taxon>
        <taxon>Thelaziidae</taxon>
        <taxon>Thelazia</taxon>
    </lineage>
</organism>
<dbReference type="OMA" id="TISHWTI"/>